<gene>
    <name evidence="8" type="ORF">C4K68_01195</name>
</gene>
<evidence type="ECO:0000313" key="9">
    <source>
        <dbReference type="Proteomes" id="UP000238196"/>
    </source>
</evidence>
<dbReference type="PIRSF" id="PIRSF019574">
    <property type="entry name" value="Periplasmic_polyamine_BP"/>
    <property type="match status" value="1"/>
</dbReference>
<dbReference type="Gene3D" id="3.40.190.10">
    <property type="entry name" value="Periplasmic binding protein-like II"/>
    <property type="match status" value="2"/>
</dbReference>
<dbReference type="InterPro" id="IPR006059">
    <property type="entry name" value="SBP"/>
</dbReference>
<feature type="chain" id="PRO_5015747832" description="Putrescine-binding periplasmic protein" evidence="7">
    <location>
        <begin position="25"/>
        <end position="367"/>
    </location>
</feature>
<dbReference type="GO" id="GO:0015846">
    <property type="term" value="P:polyamine transport"/>
    <property type="evidence" value="ECO:0007669"/>
    <property type="project" value="InterPro"/>
</dbReference>
<accession>A0A2S5KX69</accession>
<feature type="binding site" evidence="6">
    <location>
        <position position="36"/>
    </location>
    <ligand>
        <name>spermidine</name>
        <dbReference type="ChEBI" id="CHEBI:57834"/>
    </ligand>
</feature>
<comment type="function">
    <text evidence="5">Required for the activity of the bacterial periplasmic transport system of putrescine.</text>
</comment>
<dbReference type="PRINTS" id="PR00909">
    <property type="entry name" value="SPERMDNBNDNG"/>
</dbReference>
<evidence type="ECO:0000256" key="1">
    <source>
        <dbReference type="ARBA" id="ARBA00004418"/>
    </source>
</evidence>
<evidence type="ECO:0000256" key="4">
    <source>
        <dbReference type="ARBA" id="ARBA00022764"/>
    </source>
</evidence>
<dbReference type="InterPro" id="IPR001188">
    <property type="entry name" value="Sperm_putr-bd"/>
</dbReference>
<protein>
    <recommendedName>
        <fullName evidence="5">Putrescine-binding periplasmic protein</fullName>
    </recommendedName>
</protein>
<dbReference type="AlphaFoldDB" id="A0A2S5KX69"/>
<comment type="caution">
    <text evidence="8">The sequence shown here is derived from an EMBL/GenBank/DDBJ whole genome shotgun (WGS) entry which is preliminary data.</text>
</comment>
<keyword evidence="2 5" id="KW-0813">Transport</keyword>
<dbReference type="CDD" id="cd13659">
    <property type="entry name" value="PBP2_PotF"/>
    <property type="match status" value="1"/>
</dbReference>
<evidence type="ECO:0000313" key="8">
    <source>
        <dbReference type="EMBL" id="PPC79232.1"/>
    </source>
</evidence>
<evidence type="ECO:0000256" key="2">
    <source>
        <dbReference type="ARBA" id="ARBA00022448"/>
    </source>
</evidence>
<dbReference type="OrthoDB" id="9769319at2"/>
<dbReference type="PANTHER" id="PTHR30222">
    <property type="entry name" value="SPERMIDINE/PUTRESCINE-BINDING PERIPLASMIC PROTEIN"/>
    <property type="match status" value="1"/>
</dbReference>
<comment type="similarity">
    <text evidence="5">Belongs to the bacterial solute-binding protein PotD/PotF family.</text>
</comment>
<evidence type="ECO:0000256" key="5">
    <source>
        <dbReference type="PIRNR" id="PIRNR019574"/>
    </source>
</evidence>
<keyword evidence="4 5" id="KW-0574">Periplasm</keyword>
<name>A0A2S5KX69_9PROT</name>
<sequence length="367" mass="40467">MKPSFRLACAFALYSTLLTQAGFAEERTVRIFNWIEYMPQDVLDDFQKETGIHPIYDVFDNAETLESKLLTGNSGYDVVFPGTANLAKLIKVGAIEKLDRSELSNWSHLDPDFMKSLEAVGDAGNQYAVPYMWGTTLIGYNEDKVKAVLGNDVKIDSWDIVFNPEYMAKLQQCGVGFLDASSEILPIALDYLKLDPNSTNKADYKQATALIQGIRPYVRYFDSSKYGMDLANGDICMAVGWSGGVVLADKIAHAAGNGITLKMSIPKEGAPMWSDVMSIAANAQHKSEAHAFINFILRPDIIARISNAVGYPNPNVDATALVDASIRNNPNMYVSDEVKQTLFPLKAVPDAIERVRTRAWTTVKTGL</sequence>
<dbReference type="SUPFAM" id="SSF53850">
    <property type="entry name" value="Periplasmic binding protein-like II"/>
    <property type="match status" value="1"/>
</dbReference>
<comment type="subcellular location">
    <subcellularLocation>
        <location evidence="1 5">Periplasm</location>
    </subcellularLocation>
</comment>
<reference evidence="8 9" key="1">
    <citation type="submission" date="2018-02" db="EMBL/GenBank/DDBJ databases">
        <title>novel marine gammaproteobacteria from coastal saline agro ecosystem.</title>
        <authorList>
            <person name="Krishnan R."/>
            <person name="Ramesh Kumar N."/>
        </authorList>
    </citation>
    <scope>NUCLEOTIDE SEQUENCE [LARGE SCALE GENOMIC DNA]</scope>
    <source>
        <strain evidence="8 9">228</strain>
    </source>
</reference>
<evidence type="ECO:0000256" key="3">
    <source>
        <dbReference type="ARBA" id="ARBA00022729"/>
    </source>
</evidence>
<organism evidence="8 9">
    <name type="scientific">Proteobacteria bacterium 228</name>
    <dbReference type="NCBI Taxonomy" id="2083153"/>
    <lineage>
        <taxon>Bacteria</taxon>
        <taxon>Pseudomonadati</taxon>
        <taxon>Pseudomonadota</taxon>
    </lineage>
</organism>
<dbReference type="GO" id="GO:0019808">
    <property type="term" value="F:polyamine binding"/>
    <property type="evidence" value="ECO:0007669"/>
    <property type="project" value="InterPro"/>
</dbReference>
<dbReference type="Pfam" id="PF13416">
    <property type="entry name" value="SBP_bac_8"/>
    <property type="match status" value="1"/>
</dbReference>
<evidence type="ECO:0000256" key="6">
    <source>
        <dbReference type="PIRSR" id="PIRSR019574-1"/>
    </source>
</evidence>
<dbReference type="GO" id="GO:0042597">
    <property type="term" value="C:periplasmic space"/>
    <property type="evidence" value="ECO:0007669"/>
    <property type="project" value="UniProtKB-SubCell"/>
</dbReference>
<dbReference type="EMBL" id="PRLP01000004">
    <property type="protein sequence ID" value="PPC79232.1"/>
    <property type="molecule type" value="Genomic_DNA"/>
</dbReference>
<proteinExistence type="inferred from homology"/>
<evidence type="ECO:0000256" key="7">
    <source>
        <dbReference type="SAM" id="SignalP"/>
    </source>
</evidence>
<dbReference type="Proteomes" id="UP000238196">
    <property type="component" value="Unassembled WGS sequence"/>
</dbReference>
<dbReference type="PANTHER" id="PTHR30222:SF12">
    <property type="entry name" value="NORSPERMIDINE SENSOR"/>
    <property type="match status" value="1"/>
</dbReference>
<keyword evidence="3 7" id="KW-0732">Signal</keyword>
<feature type="signal peptide" evidence="7">
    <location>
        <begin position="1"/>
        <end position="24"/>
    </location>
</feature>